<dbReference type="GO" id="GO:0043772">
    <property type="term" value="F:acyl-phosphate glycerol-3-phosphate acyltransferase activity"/>
    <property type="evidence" value="ECO:0007669"/>
    <property type="project" value="UniProtKB-UniRule"/>
</dbReference>
<comment type="pathway">
    <text evidence="10">Lipid metabolism; phospholipid metabolism.</text>
</comment>
<comment type="subunit">
    <text evidence="10">Probably interacts with PlsX.</text>
</comment>
<comment type="similarity">
    <text evidence="10">Belongs to the PlsY family.</text>
</comment>
<protein>
    <recommendedName>
        <fullName evidence="10">Glycerol-3-phosphate acyltransferase</fullName>
    </recommendedName>
    <alternativeName>
        <fullName evidence="10">Acyl-PO4 G3P acyltransferase</fullName>
    </alternativeName>
    <alternativeName>
        <fullName evidence="10">Acyl-phosphate--glycerol-3-phosphate acyltransferase</fullName>
    </alternativeName>
    <alternativeName>
        <fullName evidence="10">G3P acyltransferase</fullName>
        <shortName evidence="10">GPAT</shortName>
        <ecNumber evidence="10">2.3.1.275</ecNumber>
    </alternativeName>
    <alternativeName>
        <fullName evidence="10">Lysophosphatidic acid synthase</fullName>
        <shortName evidence="10">LPA synthase</shortName>
    </alternativeName>
</protein>
<dbReference type="Pfam" id="PF02660">
    <property type="entry name" value="G3P_acyltransf"/>
    <property type="match status" value="1"/>
</dbReference>
<keyword evidence="6 10" id="KW-0443">Lipid metabolism</keyword>
<accession>A0A0A3IB10</accession>
<sequence>MHIFYLLFCYLLGTCMTAYFVGRWNGINLQKENTGNLGARNAGRTLGKTAFFLTVLGDGGKGIAVVLLGRFLGFSDFWITLGILFVVAGHLYPFWLRFKGGKGIATGIGALLAFSPLLLLAFLGGLSLSLPFTKSLTISMIIGFFTYSVTILLTGRYELAVLIVMLTLLTIEHRQNIIERVT</sequence>
<feature type="transmembrane region" description="Helical" evidence="10">
    <location>
        <begin position="77"/>
        <end position="96"/>
    </location>
</feature>
<keyword evidence="1 10" id="KW-1003">Cell membrane</keyword>
<comment type="caution">
    <text evidence="11">The sequence shown here is derived from an EMBL/GenBank/DDBJ whole genome shotgun (WGS) entry which is preliminary data.</text>
</comment>
<dbReference type="SMART" id="SM01207">
    <property type="entry name" value="G3P_acyltransf"/>
    <property type="match status" value="1"/>
</dbReference>
<dbReference type="InterPro" id="IPR003811">
    <property type="entry name" value="G3P_acylTferase_PlsY"/>
</dbReference>
<keyword evidence="4 10" id="KW-0812">Transmembrane</keyword>
<dbReference type="PANTHER" id="PTHR30309:SF0">
    <property type="entry name" value="GLYCEROL-3-PHOSPHATE ACYLTRANSFERASE-RELATED"/>
    <property type="match status" value="1"/>
</dbReference>
<dbReference type="PANTHER" id="PTHR30309">
    <property type="entry name" value="INNER MEMBRANE PROTEIN YGIH"/>
    <property type="match status" value="1"/>
</dbReference>
<gene>
    <name evidence="10" type="primary">plsY</name>
    <name evidence="11" type="ORF">CD32_21830</name>
</gene>
<proteinExistence type="inferred from homology"/>
<evidence type="ECO:0000256" key="3">
    <source>
        <dbReference type="ARBA" id="ARBA00022679"/>
    </source>
</evidence>
<comment type="function">
    <text evidence="10">Catalyzes the transfer of an acyl group from acyl-phosphate (acyl-PO(4)) to glycerol-3-phosphate (G3P) to form lysophosphatidic acid (LPA). This enzyme utilizes acyl-phosphate as fatty acyl donor, but not acyl-CoA or acyl-ACP.</text>
</comment>
<dbReference type="UniPathway" id="UPA00085"/>
<evidence type="ECO:0000256" key="2">
    <source>
        <dbReference type="ARBA" id="ARBA00022516"/>
    </source>
</evidence>
<dbReference type="EMBL" id="JPVP01000060">
    <property type="protein sequence ID" value="KGR81946.1"/>
    <property type="molecule type" value="Genomic_DNA"/>
</dbReference>
<dbReference type="STRING" id="1220589.CD32_21830"/>
<feature type="transmembrane region" description="Helical" evidence="10">
    <location>
        <begin position="108"/>
        <end position="132"/>
    </location>
</feature>
<feature type="transmembrane region" description="Helical" evidence="10">
    <location>
        <begin position="138"/>
        <end position="171"/>
    </location>
</feature>
<dbReference type="GO" id="GO:0005886">
    <property type="term" value="C:plasma membrane"/>
    <property type="evidence" value="ECO:0007669"/>
    <property type="project" value="UniProtKB-SubCell"/>
</dbReference>
<dbReference type="RefSeq" id="WP_233153052.1">
    <property type="nucleotide sequence ID" value="NZ_AVCX01000001.1"/>
</dbReference>
<keyword evidence="5 10" id="KW-1133">Transmembrane helix</keyword>
<comment type="catalytic activity">
    <reaction evidence="10">
        <text>an acyl phosphate + sn-glycerol 3-phosphate = a 1-acyl-sn-glycero-3-phosphate + phosphate</text>
        <dbReference type="Rhea" id="RHEA:34075"/>
        <dbReference type="ChEBI" id="CHEBI:43474"/>
        <dbReference type="ChEBI" id="CHEBI:57597"/>
        <dbReference type="ChEBI" id="CHEBI:57970"/>
        <dbReference type="ChEBI" id="CHEBI:59918"/>
        <dbReference type="EC" id="2.3.1.275"/>
    </reaction>
</comment>
<evidence type="ECO:0000256" key="10">
    <source>
        <dbReference type="HAMAP-Rule" id="MF_01043"/>
    </source>
</evidence>
<comment type="subcellular location">
    <subcellularLocation>
        <location evidence="10">Cell membrane</location>
        <topology evidence="10">Multi-pass membrane protein</topology>
    </subcellularLocation>
</comment>
<dbReference type="Proteomes" id="UP000030437">
    <property type="component" value="Unassembled WGS sequence"/>
</dbReference>
<evidence type="ECO:0000313" key="11">
    <source>
        <dbReference type="EMBL" id="KGR81946.1"/>
    </source>
</evidence>
<dbReference type="GO" id="GO:0008654">
    <property type="term" value="P:phospholipid biosynthetic process"/>
    <property type="evidence" value="ECO:0007669"/>
    <property type="project" value="UniProtKB-UniRule"/>
</dbReference>
<organism evidence="11 12">
    <name type="scientific">Lysinibacillus odysseyi 34hs-1 = NBRC 100172</name>
    <dbReference type="NCBI Taxonomy" id="1220589"/>
    <lineage>
        <taxon>Bacteria</taxon>
        <taxon>Bacillati</taxon>
        <taxon>Bacillota</taxon>
        <taxon>Bacilli</taxon>
        <taxon>Bacillales</taxon>
        <taxon>Bacillaceae</taxon>
        <taxon>Lysinibacillus</taxon>
    </lineage>
</organism>
<dbReference type="HAMAP" id="MF_01043">
    <property type="entry name" value="PlsY"/>
    <property type="match status" value="1"/>
</dbReference>
<name>A0A0A3IB10_9BACI</name>
<evidence type="ECO:0000256" key="6">
    <source>
        <dbReference type="ARBA" id="ARBA00023098"/>
    </source>
</evidence>
<evidence type="ECO:0000256" key="9">
    <source>
        <dbReference type="ARBA" id="ARBA00023264"/>
    </source>
</evidence>
<dbReference type="eggNOG" id="COG0344">
    <property type="taxonomic scope" value="Bacteria"/>
</dbReference>
<evidence type="ECO:0000256" key="1">
    <source>
        <dbReference type="ARBA" id="ARBA00022475"/>
    </source>
</evidence>
<keyword evidence="2 10" id="KW-0444">Lipid biosynthesis</keyword>
<evidence type="ECO:0000313" key="12">
    <source>
        <dbReference type="Proteomes" id="UP000030437"/>
    </source>
</evidence>
<evidence type="ECO:0000256" key="8">
    <source>
        <dbReference type="ARBA" id="ARBA00023209"/>
    </source>
</evidence>
<keyword evidence="3 10" id="KW-0808">Transferase</keyword>
<evidence type="ECO:0000256" key="4">
    <source>
        <dbReference type="ARBA" id="ARBA00022692"/>
    </source>
</evidence>
<keyword evidence="8 10" id="KW-0594">Phospholipid biosynthesis</keyword>
<evidence type="ECO:0000256" key="7">
    <source>
        <dbReference type="ARBA" id="ARBA00023136"/>
    </source>
</evidence>
<keyword evidence="7 10" id="KW-0472">Membrane</keyword>
<keyword evidence="9 10" id="KW-1208">Phospholipid metabolism</keyword>
<comment type="caution">
    <text evidence="10">Lacks conserved residue(s) required for the propagation of feature annotation.</text>
</comment>
<dbReference type="EC" id="2.3.1.275" evidence="10"/>
<dbReference type="AlphaFoldDB" id="A0A0A3IB10"/>
<reference evidence="11 12" key="1">
    <citation type="submission" date="2014-02" db="EMBL/GenBank/DDBJ databases">
        <title>Draft genome sequence of Lysinibacillus odysseyi NBRC 100172.</title>
        <authorList>
            <person name="Zhang F."/>
            <person name="Wang G."/>
            <person name="Zhang L."/>
        </authorList>
    </citation>
    <scope>NUCLEOTIDE SEQUENCE [LARGE SCALE GENOMIC DNA]</scope>
    <source>
        <strain evidence="11 12">NBRC 100172</strain>
    </source>
</reference>
<evidence type="ECO:0000256" key="5">
    <source>
        <dbReference type="ARBA" id="ARBA00022989"/>
    </source>
</evidence>
<keyword evidence="12" id="KW-1185">Reference proteome</keyword>